<protein>
    <submittedName>
        <fullName evidence="1">Uncharacterized protein</fullName>
    </submittedName>
</protein>
<evidence type="ECO:0000313" key="1">
    <source>
        <dbReference type="EMBL" id="MBH8571441.1"/>
    </source>
</evidence>
<dbReference type="Proteomes" id="UP000662314">
    <property type="component" value="Unassembled WGS sequence"/>
</dbReference>
<comment type="caution">
    <text evidence="1">The sequence shown here is derived from an EMBL/GenBank/DDBJ whole genome shotgun (WGS) entry which is preliminary data.</text>
</comment>
<keyword evidence="2" id="KW-1185">Reference proteome</keyword>
<proteinExistence type="predicted"/>
<dbReference type="EMBL" id="JAECZA010000001">
    <property type="protein sequence ID" value="MBH8571441.1"/>
    <property type="molecule type" value="Genomic_DNA"/>
</dbReference>
<reference evidence="1 2" key="1">
    <citation type="journal article" date="2021" name="Int. J. Syst. Evol. Microbiol.">
        <title>Amazonocrinis nigriterrae gen. nov., sp. nov., Atlanticothrix silvestris gen. nov., sp. nov. and Dendronalium phyllosphericum gen. nov., sp. nov., nostocacean cyanobacteria from Brazilian environments.</title>
        <authorList>
            <person name="Alvarenga D.O."/>
            <person name="Andreote A.P.D."/>
            <person name="Branco L.H.Z."/>
            <person name="Delbaje E."/>
            <person name="Cruz R.B."/>
            <person name="Varani A.M."/>
            <person name="Fiore M.F."/>
        </authorList>
    </citation>
    <scope>NUCLEOTIDE SEQUENCE [LARGE SCALE GENOMIC DNA]</scope>
    <source>
        <strain evidence="1 2">CENA369</strain>
    </source>
</reference>
<gene>
    <name evidence="1" type="ORF">I8752_00035</name>
</gene>
<dbReference type="RefSeq" id="WP_214430278.1">
    <property type="nucleotide sequence ID" value="NZ_CAWPUQ010000001.1"/>
</dbReference>
<evidence type="ECO:0000313" key="2">
    <source>
        <dbReference type="Proteomes" id="UP000662314"/>
    </source>
</evidence>
<accession>A0A8J7HWE3</accession>
<sequence>MSSFSLYQPFSMSDLPSNPLPATFPASPITIPNHSNVGSLYPAPVFLLPQSSQLRF</sequence>
<dbReference type="AlphaFoldDB" id="A0A8J7HWE3"/>
<organism evidence="1 2">
    <name type="scientific">Dendronalium phyllosphericum CENA369</name>
    <dbReference type="NCBI Taxonomy" id="1725256"/>
    <lineage>
        <taxon>Bacteria</taxon>
        <taxon>Bacillati</taxon>
        <taxon>Cyanobacteriota</taxon>
        <taxon>Cyanophyceae</taxon>
        <taxon>Nostocales</taxon>
        <taxon>Nostocaceae</taxon>
        <taxon>Dendronalium</taxon>
        <taxon>Dendronalium phyllosphericum</taxon>
    </lineage>
</organism>
<name>A0A8J7HWE3_9NOST</name>